<name>A0A4C2A044_EUMVA</name>
<dbReference type="Proteomes" id="UP000299102">
    <property type="component" value="Unassembled WGS sequence"/>
</dbReference>
<gene>
    <name evidence="1" type="ORF">EVAR_69521_1</name>
</gene>
<evidence type="ECO:0000313" key="2">
    <source>
        <dbReference type="Proteomes" id="UP000299102"/>
    </source>
</evidence>
<dbReference type="EMBL" id="BGZK01002398">
    <property type="protein sequence ID" value="GBP93620.1"/>
    <property type="molecule type" value="Genomic_DNA"/>
</dbReference>
<comment type="caution">
    <text evidence="1">The sequence shown here is derived from an EMBL/GenBank/DDBJ whole genome shotgun (WGS) entry which is preliminary data.</text>
</comment>
<dbReference type="AlphaFoldDB" id="A0A4C2A044"/>
<protein>
    <submittedName>
        <fullName evidence="1">Uncharacterized protein</fullName>
    </submittedName>
</protein>
<organism evidence="1 2">
    <name type="scientific">Eumeta variegata</name>
    <name type="common">Bagworm moth</name>
    <name type="synonym">Eumeta japonica</name>
    <dbReference type="NCBI Taxonomy" id="151549"/>
    <lineage>
        <taxon>Eukaryota</taxon>
        <taxon>Metazoa</taxon>
        <taxon>Ecdysozoa</taxon>
        <taxon>Arthropoda</taxon>
        <taxon>Hexapoda</taxon>
        <taxon>Insecta</taxon>
        <taxon>Pterygota</taxon>
        <taxon>Neoptera</taxon>
        <taxon>Endopterygota</taxon>
        <taxon>Lepidoptera</taxon>
        <taxon>Glossata</taxon>
        <taxon>Ditrysia</taxon>
        <taxon>Tineoidea</taxon>
        <taxon>Psychidae</taxon>
        <taxon>Oiketicinae</taxon>
        <taxon>Eumeta</taxon>
    </lineage>
</organism>
<proteinExistence type="predicted"/>
<reference evidence="1 2" key="1">
    <citation type="journal article" date="2019" name="Commun. Biol.">
        <title>The bagworm genome reveals a unique fibroin gene that provides high tensile strength.</title>
        <authorList>
            <person name="Kono N."/>
            <person name="Nakamura H."/>
            <person name="Ohtoshi R."/>
            <person name="Tomita M."/>
            <person name="Numata K."/>
            <person name="Arakawa K."/>
        </authorList>
    </citation>
    <scope>NUCLEOTIDE SEQUENCE [LARGE SCALE GENOMIC DNA]</scope>
</reference>
<dbReference type="OrthoDB" id="10017160at2759"/>
<keyword evidence="2" id="KW-1185">Reference proteome</keyword>
<accession>A0A4C2A044</accession>
<sequence>MNRGCGRTGALISVITHHIESVKSRPIEAGVPPNSDQHSGRLVLEVEDLSQPQKEYRNVLLENEFNRGRSMFTDEFKKGRSKSVVVPQNIDAMRKLIMQDNHVTYCEIKTSLGISDQPWIYAYDPETKQQSTVWAYQDEPNPTSDSCKKHIEANGFFCIKMDIWYLTNATSAIEVVERQEAGAGARDRGAALQGRIALHHHLLN</sequence>
<evidence type="ECO:0000313" key="1">
    <source>
        <dbReference type="EMBL" id="GBP93620.1"/>
    </source>
</evidence>